<protein>
    <submittedName>
        <fullName evidence="2">Glycine cleavage system aminomethyltransferase T</fullName>
    </submittedName>
</protein>
<comment type="caution">
    <text evidence="2">The sequence shown here is derived from an EMBL/GenBank/DDBJ whole genome shotgun (WGS) entry which is preliminary data.</text>
</comment>
<organism evidence="2 3">
    <name type="scientific">Salinibacter ruber</name>
    <dbReference type="NCBI Taxonomy" id="146919"/>
    <lineage>
        <taxon>Bacteria</taxon>
        <taxon>Pseudomonadati</taxon>
        <taxon>Rhodothermota</taxon>
        <taxon>Rhodothermia</taxon>
        <taxon>Rhodothermales</taxon>
        <taxon>Salinibacteraceae</taxon>
        <taxon>Salinibacter</taxon>
    </lineage>
</organism>
<dbReference type="RefSeq" id="WP_259221020.1">
    <property type="nucleotide sequence ID" value="NZ_JANTYZ010000009.1"/>
</dbReference>
<evidence type="ECO:0000313" key="3">
    <source>
        <dbReference type="Proteomes" id="UP001155034"/>
    </source>
</evidence>
<feature type="region of interest" description="Disordered" evidence="1">
    <location>
        <begin position="1"/>
        <end position="24"/>
    </location>
</feature>
<name>A0A9X2U3F0_9BACT</name>
<reference evidence="2" key="1">
    <citation type="submission" date="2022-08" db="EMBL/GenBank/DDBJ databases">
        <title>Genomic Encyclopedia of Type Strains, Phase V (KMG-V): Genome sequencing to study the core and pangenomes of soil and plant-associated prokaryotes.</title>
        <authorList>
            <person name="Whitman W."/>
        </authorList>
    </citation>
    <scope>NUCLEOTIDE SEQUENCE</scope>
    <source>
        <strain evidence="2">SP2016B</strain>
    </source>
</reference>
<feature type="compositionally biased region" description="Basic and acidic residues" evidence="1">
    <location>
        <begin position="10"/>
        <end position="24"/>
    </location>
</feature>
<dbReference type="Proteomes" id="UP001155034">
    <property type="component" value="Unassembled WGS sequence"/>
</dbReference>
<dbReference type="AlphaFoldDB" id="A0A9X2U3F0"/>
<accession>A0A9X2U3F0</accession>
<sequence length="63" mass="7268">MANCELATLNRHERLKSSSKRETERHREIVDKLLHHCLDLGAEPIGLGGKKCQRLEEEMEKEA</sequence>
<proteinExistence type="predicted"/>
<gene>
    <name evidence="2" type="ORF">GGP82_002705</name>
</gene>
<evidence type="ECO:0000313" key="2">
    <source>
        <dbReference type="EMBL" id="MCS3866134.1"/>
    </source>
</evidence>
<dbReference type="EMBL" id="JANTYZ010000009">
    <property type="protein sequence ID" value="MCS3866134.1"/>
    <property type="molecule type" value="Genomic_DNA"/>
</dbReference>
<evidence type="ECO:0000256" key="1">
    <source>
        <dbReference type="SAM" id="MobiDB-lite"/>
    </source>
</evidence>